<dbReference type="Proteomes" id="UP000265703">
    <property type="component" value="Unassembled WGS sequence"/>
</dbReference>
<keyword evidence="3" id="KW-1185">Reference proteome</keyword>
<accession>A0A397SDM1</accession>
<evidence type="ECO:0000256" key="1">
    <source>
        <dbReference type="SAM" id="MobiDB-lite"/>
    </source>
</evidence>
<evidence type="ECO:0000313" key="3">
    <source>
        <dbReference type="Proteomes" id="UP000265703"/>
    </source>
</evidence>
<sequence length="78" mass="8898">MTGDEPKKVLDQEKQKILKGKVKSSIETAPGWNEKLASESEATVKADRHGDSVTIEELQRQSISLMEEHDYEIERKDQ</sequence>
<protein>
    <submittedName>
        <fullName evidence="2">Uncharacterized protein</fullName>
    </submittedName>
</protein>
<feature type="compositionally biased region" description="Basic and acidic residues" evidence="1">
    <location>
        <begin position="36"/>
        <end position="51"/>
    </location>
</feature>
<dbReference type="AlphaFoldDB" id="A0A397SDM1"/>
<gene>
    <name evidence="2" type="ORF">C1645_784852</name>
</gene>
<comment type="caution">
    <text evidence="2">The sequence shown here is derived from an EMBL/GenBank/DDBJ whole genome shotgun (WGS) entry which is preliminary data.</text>
</comment>
<name>A0A397SDM1_9GLOM</name>
<feature type="region of interest" description="Disordered" evidence="1">
    <location>
        <begin position="32"/>
        <end position="61"/>
    </location>
</feature>
<organism evidence="2 3">
    <name type="scientific">Glomus cerebriforme</name>
    <dbReference type="NCBI Taxonomy" id="658196"/>
    <lineage>
        <taxon>Eukaryota</taxon>
        <taxon>Fungi</taxon>
        <taxon>Fungi incertae sedis</taxon>
        <taxon>Mucoromycota</taxon>
        <taxon>Glomeromycotina</taxon>
        <taxon>Glomeromycetes</taxon>
        <taxon>Glomerales</taxon>
        <taxon>Glomeraceae</taxon>
        <taxon>Glomus</taxon>
    </lineage>
</organism>
<evidence type="ECO:0000313" key="2">
    <source>
        <dbReference type="EMBL" id="RIA84098.1"/>
    </source>
</evidence>
<dbReference type="OrthoDB" id="529205at2759"/>
<proteinExistence type="predicted"/>
<reference evidence="2 3" key="1">
    <citation type="submission" date="2018-06" db="EMBL/GenBank/DDBJ databases">
        <title>Comparative genomics reveals the genomic features of Rhizophagus irregularis, R. cerebriforme, R. diaphanum and Gigaspora rosea, and their symbiotic lifestyle signature.</title>
        <authorList>
            <person name="Morin E."/>
            <person name="San Clemente H."/>
            <person name="Chen E.C.H."/>
            <person name="De La Providencia I."/>
            <person name="Hainaut M."/>
            <person name="Kuo A."/>
            <person name="Kohler A."/>
            <person name="Murat C."/>
            <person name="Tang N."/>
            <person name="Roy S."/>
            <person name="Loubradou J."/>
            <person name="Henrissat B."/>
            <person name="Grigoriev I.V."/>
            <person name="Corradi N."/>
            <person name="Roux C."/>
            <person name="Martin F.M."/>
        </authorList>
    </citation>
    <scope>NUCLEOTIDE SEQUENCE [LARGE SCALE GENOMIC DNA]</scope>
    <source>
        <strain evidence="2 3">DAOM 227022</strain>
    </source>
</reference>
<dbReference type="EMBL" id="QKYT01000517">
    <property type="protein sequence ID" value="RIA84098.1"/>
    <property type="molecule type" value="Genomic_DNA"/>
</dbReference>